<accession>A0ABP0CAL9</accession>
<dbReference type="EMBL" id="CAWUHD010000077">
    <property type="protein sequence ID" value="CAK7228170.1"/>
    <property type="molecule type" value="Genomic_DNA"/>
</dbReference>
<gene>
    <name evidence="2" type="ORF">SEUCBS140593_006825</name>
</gene>
<comment type="caution">
    <text evidence="2">The sequence shown here is derived from an EMBL/GenBank/DDBJ whole genome shotgun (WGS) entry which is preliminary data.</text>
</comment>
<organism evidence="2 3">
    <name type="scientific">Sporothrix eucalyptigena</name>
    <dbReference type="NCBI Taxonomy" id="1812306"/>
    <lineage>
        <taxon>Eukaryota</taxon>
        <taxon>Fungi</taxon>
        <taxon>Dikarya</taxon>
        <taxon>Ascomycota</taxon>
        <taxon>Pezizomycotina</taxon>
        <taxon>Sordariomycetes</taxon>
        <taxon>Sordariomycetidae</taxon>
        <taxon>Ophiostomatales</taxon>
        <taxon>Ophiostomataceae</taxon>
        <taxon>Sporothrix</taxon>
    </lineage>
</organism>
<evidence type="ECO:0000313" key="3">
    <source>
        <dbReference type="Proteomes" id="UP001642482"/>
    </source>
</evidence>
<dbReference type="Proteomes" id="UP001642482">
    <property type="component" value="Unassembled WGS sequence"/>
</dbReference>
<evidence type="ECO:0000256" key="1">
    <source>
        <dbReference type="SAM" id="MobiDB-lite"/>
    </source>
</evidence>
<name>A0ABP0CAL9_9PEZI</name>
<keyword evidence="3" id="KW-1185">Reference proteome</keyword>
<reference evidence="2 3" key="1">
    <citation type="submission" date="2024-01" db="EMBL/GenBank/DDBJ databases">
        <authorList>
            <person name="Allen C."/>
            <person name="Tagirdzhanova G."/>
        </authorList>
    </citation>
    <scope>NUCLEOTIDE SEQUENCE [LARGE SCALE GENOMIC DNA]</scope>
</reference>
<evidence type="ECO:0008006" key="4">
    <source>
        <dbReference type="Google" id="ProtNLM"/>
    </source>
</evidence>
<protein>
    <recommendedName>
        <fullName evidence="4">Secreted protein</fullName>
    </recommendedName>
</protein>
<evidence type="ECO:0000313" key="2">
    <source>
        <dbReference type="EMBL" id="CAK7228170.1"/>
    </source>
</evidence>
<sequence>MCEYMYYRYVSSKCTMVPAHHQRVKIYLRCTEKREGRKTCHFKTCKYRPDMDPFTVMPTDELCIVCKNKCYYSTYKWQDENECKADDFVMTVNPQGESTDESSGDSTGEKTSNEDGSEE</sequence>
<proteinExistence type="predicted"/>
<feature type="region of interest" description="Disordered" evidence="1">
    <location>
        <begin position="92"/>
        <end position="119"/>
    </location>
</feature>